<reference evidence="1 2" key="1">
    <citation type="journal article" date="2016" name="DNA Res.">
        <title>Genome sequence of Aspergillus luchuensis NBRC 4314.</title>
        <authorList>
            <person name="Yamada O."/>
            <person name="Machida M."/>
            <person name="Hosoyama A."/>
            <person name="Goto M."/>
            <person name="Takahashi T."/>
            <person name="Futagami T."/>
            <person name="Yamagata Y."/>
            <person name="Takeuchi M."/>
            <person name="Kobayashi T."/>
            <person name="Koike H."/>
            <person name="Abe K."/>
            <person name="Asai K."/>
            <person name="Arita M."/>
            <person name="Fujita N."/>
            <person name="Fukuda K."/>
            <person name="Higa K."/>
            <person name="Horikawa H."/>
            <person name="Ishikawa T."/>
            <person name="Jinno K."/>
            <person name="Kato Y."/>
            <person name="Kirimura K."/>
            <person name="Mizutani O."/>
            <person name="Nakasone K."/>
            <person name="Sano M."/>
            <person name="Shiraishi Y."/>
            <person name="Tsukahara M."/>
            <person name="Gomi K."/>
        </authorList>
    </citation>
    <scope>NUCLEOTIDE SEQUENCE [LARGE SCALE GENOMIC DNA]</scope>
    <source>
        <strain evidence="1 2">RIB 2604</strain>
    </source>
</reference>
<dbReference type="AlphaFoldDB" id="A0A146FGA0"/>
<evidence type="ECO:0000313" key="2">
    <source>
        <dbReference type="Proteomes" id="UP000075230"/>
    </source>
</evidence>
<gene>
    <name evidence="1" type="ORF">RIB2604_01808660</name>
</gene>
<name>A0A146FGA0_ASPKA</name>
<dbReference type="EMBL" id="BCWF01000018">
    <property type="protein sequence ID" value="GAT25030.1"/>
    <property type="molecule type" value="Genomic_DNA"/>
</dbReference>
<proteinExistence type="predicted"/>
<sequence>MEDEQWVYGVTACARTWHVIATRESPTGKQDPASLFGWYIFPILQFLACNDQVVNTARTATTPIVTYHTGKPSEG</sequence>
<reference evidence="2" key="2">
    <citation type="submission" date="2016-02" db="EMBL/GenBank/DDBJ databases">
        <title>Genome sequencing of Aspergillus luchuensis NBRC 4314.</title>
        <authorList>
            <person name="Yamada O."/>
        </authorList>
    </citation>
    <scope>NUCLEOTIDE SEQUENCE [LARGE SCALE GENOMIC DNA]</scope>
    <source>
        <strain evidence="2">RIB 2604</strain>
    </source>
</reference>
<comment type="caution">
    <text evidence="1">The sequence shown here is derived from an EMBL/GenBank/DDBJ whole genome shotgun (WGS) entry which is preliminary data.</text>
</comment>
<dbReference type="Proteomes" id="UP000075230">
    <property type="component" value="Unassembled WGS sequence"/>
</dbReference>
<evidence type="ECO:0000313" key="1">
    <source>
        <dbReference type="EMBL" id="GAT25030.1"/>
    </source>
</evidence>
<organism evidence="1 2">
    <name type="scientific">Aspergillus kawachii</name>
    <name type="common">White koji mold</name>
    <name type="synonym">Aspergillus awamori var. kawachi</name>
    <dbReference type="NCBI Taxonomy" id="1069201"/>
    <lineage>
        <taxon>Eukaryota</taxon>
        <taxon>Fungi</taxon>
        <taxon>Dikarya</taxon>
        <taxon>Ascomycota</taxon>
        <taxon>Pezizomycotina</taxon>
        <taxon>Eurotiomycetes</taxon>
        <taxon>Eurotiomycetidae</taxon>
        <taxon>Eurotiales</taxon>
        <taxon>Aspergillaceae</taxon>
        <taxon>Aspergillus</taxon>
        <taxon>Aspergillus subgen. Circumdati</taxon>
    </lineage>
</organism>
<accession>A0A146FGA0</accession>
<protein>
    <submittedName>
        <fullName evidence="1">ABC multidrug transporter</fullName>
    </submittedName>
</protein>